<name>A0A8J3QER8_9ACTN</name>
<dbReference type="PANTHER" id="PTHR38440">
    <property type="entry name" value="UPF0398 PROTEIN YPSA"/>
    <property type="match status" value="1"/>
</dbReference>
<dbReference type="Proteomes" id="UP000612899">
    <property type="component" value="Unassembled WGS sequence"/>
</dbReference>
<accession>A0A8J3QER8</accession>
<evidence type="ECO:0000313" key="1">
    <source>
        <dbReference type="EMBL" id="GIH08687.1"/>
    </source>
</evidence>
<dbReference type="AlphaFoldDB" id="A0A8J3QER8"/>
<dbReference type="EMBL" id="BONY01000053">
    <property type="protein sequence ID" value="GIH08687.1"/>
    <property type="molecule type" value="Genomic_DNA"/>
</dbReference>
<reference evidence="1" key="1">
    <citation type="submission" date="2021-01" db="EMBL/GenBank/DDBJ databases">
        <title>Whole genome shotgun sequence of Rhizocola hellebori NBRC 109834.</title>
        <authorList>
            <person name="Komaki H."/>
            <person name="Tamura T."/>
        </authorList>
    </citation>
    <scope>NUCLEOTIDE SEQUENCE</scope>
    <source>
        <strain evidence="1">NBRC 109834</strain>
    </source>
</reference>
<sequence length="162" mass="17354">MTAIGITGHTRLSKDSQLLIMEALREEIRREPGPAVHGVTCLAAGADQLFAEAVLEAGGTFEVVLPARDYRDAVIAEDNRSDFDRLLAKASSVSYMPFTESQPIAYQAANEELVRRCQRLIAVWDGQPAGGQGGTAEVVSAAQAAGIEVRRIWPDGASRADT</sequence>
<evidence type="ECO:0008006" key="3">
    <source>
        <dbReference type="Google" id="ProtNLM"/>
    </source>
</evidence>
<gene>
    <name evidence="1" type="ORF">Rhe02_67540</name>
</gene>
<protein>
    <recommendedName>
        <fullName evidence="3">DUF1273 family protein</fullName>
    </recommendedName>
</protein>
<evidence type="ECO:0000313" key="2">
    <source>
        <dbReference type="Proteomes" id="UP000612899"/>
    </source>
</evidence>
<dbReference type="InterPro" id="IPR010697">
    <property type="entry name" value="YspA"/>
</dbReference>
<comment type="caution">
    <text evidence="1">The sequence shown here is derived from an EMBL/GenBank/DDBJ whole genome shotgun (WGS) entry which is preliminary data.</text>
</comment>
<keyword evidence="2" id="KW-1185">Reference proteome</keyword>
<proteinExistence type="predicted"/>
<organism evidence="1 2">
    <name type="scientific">Rhizocola hellebori</name>
    <dbReference type="NCBI Taxonomy" id="1392758"/>
    <lineage>
        <taxon>Bacteria</taxon>
        <taxon>Bacillati</taxon>
        <taxon>Actinomycetota</taxon>
        <taxon>Actinomycetes</taxon>
        <taxon>Micromonosporales</taxon>
        <taxon>Micromonosporaceae</taxon>
        <taxon>Rhizocola</taxon>
    </lineage>
</organism>
<dbReference type="RefSeq" id="WP_203912437.1">
    <property type="nucleotide sequence ID" value="NZ_BONY01000053.1"/>
</dbReference>
<dbReference type="Gene3D" id="3.40.50.450">
    <property type="match status" value="1"/>
</dbReference>
<dbReference type="PANTHER" id="PTHR38440:SF1">
    <property type="entry name" value="UPF0398 PROTEIN SPR0331"/>
    <property type="match status" value="1"/>
</dbReference>
<dbReference type="SUPFAM" id="SSF102405">
    <property type="entry name" value="MCP/YpsA-like"/>
    <property type="match status" value="1"/>
</dbReference>